<dbReference type="AlphaFoldDB" id="A0AAX4HN31"/>
<accession>A0AAX4HN31</accession>
<keyword evidence="3" id="KW-1185">Reference proteome</keyword>
<dbReference type="Proteomes" id="UP001324634">
    <property type="component" value="Chromosome"/>
</dbReference>
<dbReference type="SUPFAM" id="SSF53474">
    <property type="entry name" value="alpha/beta-Hydrolases"/>
    <property type="match status" value="1"/>
</dbReference>
<proteinExistence type="predicted"/>
<dbReference type="Pfam" id="PF12697">
    <property type="entry name" value="Abhydrolase_6"/>
    <property type="match status" value="1"/>
</dbReference>
<dbReference type="GO" id="GO:0016787">
    <property type="term" value="F:hydrolase activity"/>
    <property type="evidence" value="ECO:0007669"/>
    <property type="project" value="UniProtKB-KW"/>
</dbReference>
<dbReference type="PANTHER" id="PTHR43689">
    <property type="entry name" value="HYDROLASE"/>
    <property type="match status" value="1"/>
</dbReference>
<evidence type="ECO:0000313" key="2">
    <source>
        <dbReference type="EMBL" id="WPU64299.1"/>
    </source>
</evidence>
<feature type="domain" description="AB hydrolase-1" evidence="1">
    <location>
        <begin position="27"/>
        <end position="248"/>
    </location>
</feature>
<dbReference type="InterPro" id="IPR029058">
    <property type="entry name" value="AB_hydrolase_fold"/>
</dbReference>
<dbReference type="Gene3D" id="3.40.50.1820">
    <property type="entry name" value="alpha/beta hydrolase"/>
    <property type="match status" value="1"/>
</dbReference>
<reference evidence="2 3" key="1">
    <citation type="submission" date="2023-11" db="EMBL/GenBank/DDBJ databases">
        <title>Peredibacter starrii A3.12.</title>
        <authorList>
            <person name="Mitchell R.J."/>
        </authorList>
    </citation>
    <scope>NUCLEOTIDE SEQUENCE [LARGE SCALE GENOMIC DNA]</scope>
    <source>
        <strain evidence="2 3">A3.12</strain>
    </source>
</reference>
<dbReference type="KEGG" id="psti:SOO65_16515"/>
<protein>
    <submittedName>
        <fullName evidence="2">Alpha/beta fold hydrolase</fullName>
    </submittedName>
</protein>
<sequence length="281" mass="32926">MRTMKRHQLLIQNQNIHFLECGEGERVVLFHCSGSQSGQWSNFMREQNQFHCIAPDLAWYGENALGPNPKTANEIDHKIVETFIDRFAPCHLIGHSYGAALLLEALQKNRNSILSATFIEPVSFHLLRDHDSSFREIDLLVQMLLEYLNDGQRVLASKKFINYWSFPYAWEFLDHRLREYMIQRIDKITYEFLPMYHKSGELLFDNVTYPVFLMEGQWTKRPIKNIMKRLSDYFMVGTQIIPMAGHLAPIGRYKTVDRMLMQNLSQFNAGNSFDIGQLNLR</sequence>
<dbReference type="RefSeq" id="WP_321392850.1">
    <property type="nucleotide sequence ID" value="NZ_CP139487.1"/>
</dbReference>
<dbReference type="EMBL" id="CP139487">
    <property type="protein sequence ID" value="WPU64299.1"/>
    <property type="molecule type" value="Genomic_DNA"/>
</dbReference>
<evidence type="ECO:0000259" key="1">
    <source>
        <dbReference type="Pfam" id="PF12697"/>
    </source>
</evidence>
<name>A0AAX4HN31_9BACT</name>
<dbReference type="PANTHER" id="PTHR43689:SF8">
    <property type="entry name" value="ALPHA_BETA-HYDROLASES SUPERFAMILY PROTEIN"/>
    <property type="match status" value="1"/>
</dbReference>
<gene>
    <name evidence="2" type="ORF">SOO65_16515</name>
</gene>
<organism evidence="2 3">
    <name type="scientific">Peredibacter starrii</name>
    <dbReference type="NCBI Taxonomy" id="28202"/>
    <lineage>
        <taxon>Bacteria</taxon>
        <taxon>Pseudomonadati</taxon>
        <taxon>Bdellovibrionota</taxon>
        <taxon>Bacteriovoracia</taxon>
        <taxon>Bacteriovoracales</taxon>
        <taxon>Bacteriovoracaceae</taxon>
        <taxon>Peredibacter</taxon>
    </lineage>
</organism>
<keyword evidence="2" id="KW-0378">Hydrolase</keyword>
<dbReference type="InterPro" id="IPR000073">
    <property type="entry name" value="AB_hydrolase_1"/>
</dbReference>
<evidence type="ECO:0000313" key="3">
    <source>
        <dbReference type="Proteomes" id="UP001324634"/>
    </source>
</evidence>